<accession>A0A8T2WIJ2</accession>
<sequence length="331" mass="33457">MGAHGNLMPRPRQRELSSQSLSSGGPHQPRQPGPDLRAGAAPPPPGRRGSRRAPSGCQHLGSSTANECPAHAADKQPPRARRLGAGPEDGGRTGSAPPPPDAAASKRARSSCQHLGTSTANECHAHATDKQPPHARRLGAGPKDGGRNRAAGGRKTGGRPERGGPGPEGSPCGREASQQGLPPAAASDAGLAPAAPSLSHAGGRPERGGQGPKAAPAGERQASRGCRPPRPATPGWPLQRLASRTQGQARTRGPGPGRQPRAASKPAGAVACRASDAGLAPAAPLPRSAHGCGRLPLSAAAPAFASPAWRAWLRDLRGGCHCPRQPLFSPA</sequence>
<reference evidence="2" key="1">
    <citation type="journal article" date="2021" name="J. Hered.">
        <title>Genome Assembly of Salicaceae Populus deltoides (Eastern Cottonwood) I-69 Based on Nanopore Sequencing and Hi-C Technologies.</title>
        <authorList>
            <person name="Bai S."/>
            <person name="Wu H."/>
            <person name="Zhang J."/>
            <person name="Pan Z."/>
            <person name="Zhao W."/>
            <person name="Li Z."/>
            <person name="Tong C."/>
        </authorList>
    </citation>
    <scope>NUCLEOTIDE SEQUENCE</scope>
    <source>
        <tissue evidence="2">Leaf</tissue>
    </source>
</reference>
<dbReference type="AlphaFoldDB" id="A0A8T2WIJ2"/>
<feature type="compositionally biased region" description="Low complexity" evidence="1">
    <location>
        <begin position="169"/>
        <end position="202"/>
    </location>
</feature>
<evidence type="ECO:0000313" key="3">
    <source>
        <dbReference type="Proteomes" id="UP000807159"/>
    </source>
</evidence>
<dbReference type="EMBL" id="JACEGQ020000042">
    <property type="protein sequence ID" value="KAH8479761.1"/>
    <property type="molecule type" value="Genomic_DNA"/>
</dbReference>
<organism evidence="2 3">
    <name type="scientific">Populus deltoides</name>
    <name type="common">Eastern poplar</name>
    <name type="synonym">Eastern cottonwood</name>
    <dbReference type="NCBI Taxonomy" id="3696"/>
    <lineage>
        <taxon>Eukaryota</taxon>
        <taxon>Viridiplantae</taxon>
        <taxon>Streptophyta</taxon>
        <taxon>Embryophyta</taxon>
        <taxon>Tracheophyta</taxon>
        <taxon>Spermatophyta</taxon>
        <taxon>Magnoliopsida</taxon>
        <taxon>eudicotyledons</taxon>
        <taxon>Gunneridae</taxon>
        <taxon>Pentapetalae</taxon>
        <taxon>rosids</taxon>
        <taxon>fabids</taxon>
        <taxon>Malpighiales</taxon>
        <taxon>Salicaceae</taxon>
        <taxon>Saliceae</taxon>
        <taxon>Populus</taxon>
    </lineage>
</organism>
<feature type="compositionally biased region" description="Basic and acidic residues" evidence="1">
    <location>
        <begin position="123"/>
        <end position="132"/>
    </location>
</feature>
<proteinExistence type="predicted"/>
<evidence type="ECO:0000256" key="1">
    <source>
        <dbReference type="SAM" id="MobiDB-lite"/>
    </source>
</evidence>
<name>A0A8T2WIJ2_POPDE</name>
<feature type="compositionally biased region" description="Polar residues" evidence="1">
    <location>
        <begin position="112"/>
        <end position="121"/>
    </location>
</feature>
<feature type="compositionally biased region" description="Low complexity" evidence="1">
    <location>
        <begin position="16"/>
        <end position="26"/>
    </location>
</feature>
<keyword evidence="3" id="KW-1185">Reference proteome</keyword>
<protein>
    <submittedName>
        <fullName evidence="2">Uncharacterized protein</fullName>
    </submittedName>
</protein>
<gene>
    <name evidence="2" type="ORF">H0E87_031715</name>
</gene>
<feature type="compositionally biased region" description="Low complexity" evidence="1">
    <location>
        <begin position="246"/>
        <end position="263"/>
    </location>
</feature>
<feature type="region of interest" description="Disordered" evidence="1">
    <location>
        <begin position="1"/>
        <end position="269"/>
    </location>
</feature>
<dbReference type="Proteomes" id="UP000807159">
    <property type="component" value="Unassembled WGS sequence"/>
</dbReference>
<evidence type="ECO:0000313" key="2">
    <source>
        <dbReference type="EMBL" id="KAH8479761.1"/>
    </source>
</evidence>
<comment type="caution">
    <text evidence="2">The sequence shown here is derived from an EMBL/GenBank/DDBJ whole genome shotgun (WGS) entry which is preliminary data.</text>
</comment>